<reference evidence="1" key="1">
    <citation type="submission" date="2019-11" db="EMBL/GenBank/DDBJ databases">
        <title>Leishmania tarentolae CDS.</title>
        <authorList>
            <person name="Goto Y."/>
            <person name="Yamagishi J."/>
        </authorList>
    </citation>
    <scope>NUCLEOTIDE SEQUENCE [LARGE SCALE GENOMIC DNA]</scope>
    <source>
        <strain evidence="1">Parrot Tar II</strain>
    </source>
</reference>
<dbReference type="VEuPathDB" id="TriTrypDB:LtaPh_1815100"/>
<dbReference type="InterPro" id="IPR011333">
    <property type="entry name" value="SKP1/BTB/POZ_sf"/>
</dbReference>
<proteinExistence type="predicted"/>
<dbReference type="Gene3D" id="3.30.710.10">
    <property type="entry name" value="Potassium Channel Kv1.1, Chain A"/>
    <property type="match status" value="1"/>
</dbReference>
<evidence type="ECO:0000313" key="2">
    <source>
        <dbReference type="Proteomes" id="UP000419144"/>
    </source>
</evidence>
<comment type="caution">
    <text evidence="1">The sequence shown here is derived from an EMBL/GenBank/DDBJ whole genome shotgun (WGS) entry which is preliminary data.</text>
</comment>
<protein>
    <submittedName>
        <fullName evidence="1">Uncharacterized protein</fullName>
    </submittedName>
</protein>
<dbReference type="Proteomes" id="UP000419144">
    <property type="component" value="Unassembled WGS sequence"/>
</dbReference>
<organism evidence="1 2">
    <name type="scientific">Leishmania tarentolae</name>
    <name type="common">Sauroleishmania tarentolae</name>
    <dbReference type="NCBI Taxonomy" id="5689"/>
    <lineage>
        <taxon>Eukaryota</taxon>
        <taxon>Discoba</taxon>
        <taxon>Euglenozoa</taxon>
        <taxon>Kinetoplastea</taxon>
        <taxon>Metakinetoplastina</taxon>
        <taxon>Trypanosomatida</taxon>
        <taxon>Trypanosomatidae</taxon>
        <taxon>Leishmaniinae</taxon>
        <taxon>Leishmania</taxon>
        <taxon>lizard Leishmania</taxon>
    </lineage>
</organism>
<dbReference type="EMBL" id="BLBS01000023">
    <property type="protein sequence ID" value="GET87871.1"/>
    <property type="molecule type" value="Genomic_DNA"/>
</dbReference>
<dbReference type="AlphaFoldDB" id="A0A640KFB5"/>
<gene>
    <name evidence="1" type="ORF">LtaPh_1815100</name>
</gene>
<sequence length="418" mass="44448">MSALDASASPAADTNSAVDRGDDIVAFVVGDDRHMLYFSKSALMRHTPFFRAYFTENASKAATTSGGGSGGTTVMLRHVKPLSAEAVLRLCHSAHHSDDELFWSLQRECQKADAAHKPEALRAALSLYAACVKFELHEHAKAASGTVAGAVTENTVYDVLKTCARYATALLPEARQAVGLDAVLAACSAFVQIRGSGHGGRRWHRLYEQYPTLSEILAAASVASTKSNAHGESSAIAAAGDSPPPLRRVLLSPQKDLSTTAPSATAMPRSHAPLPDVFASYLRQTEGLALAAQWRCRAMSAEVTALRESCAALEATAQRDEAAAVEATLYLSEVRVYMQALRQAEVELQQLCAAAAVTCGASSSAADVSTLHELRHTLQRASAFATERKAAIDELLAMEKDAVDALDVELARLRAPIC</sequence>
<accession>A0A640KFB5</accession>
<dbReference type="OrthoDB" id="265657at2759"/>
<keyword evidence="2" id="KW-1185">Reference proteome</keyword>
<name>A0A640KFB5_LEITA</name>
<evidence type="ECO:0000313" key="1">
    <source>
        <dbReference type="EMBL" id="GET87871.1"/>
    </source>
</evidence>